<feature type="coiled-coil region" evidence="4">
    <location>
        <begin position="65"/>
        <end position="92"/>
    </location>
</feature>
<feature type="repeat" description="ANK" evidence="3">
    <location>
        <begin position="1370"/>
        <end position="1402"/>
    </location>
</feature>
<evidence type="ECO:0000256" key="3">
    <source>
        <dbReference type="PROSITE-ProRule" id="PRU00023"/>
    </source>
</evidence>
<feature type="repeat" description="ANK" evidence="3">
    <location>
        <begin position="1263"/>
        <end position="1295"/>
    </location>
</feature>
<dbReference type="InterPro" id="IPR002110">
    <property type="entry name" value="Ankyrin_rpt"/>
</dbReference>
<reference evidence="6 7" key="1">
    <citation type="journal article" date="2011" name="Proc. Natl. Acad. Sci. U.S.A.">
        <title>Niche of harmful alga Aureococcus anophagefferens revealed through ecogenomics.</title>
        <authorList>
            <person name="Gobler C.J."/>
            <person name="Berry D.L."/>
            <person name="Dyhrman S.T."/>
            <person name="Wilhelm S.W."/>
            <person name="Salamov A."/>
            <person name="Lobanov A.V."/>
            <person name="Zhang Y."/>
            <person name="Collier J.L."/>
            <person name="Wurch L.L."/>
            <person name="Kustka A.B."/>
            <person name="Dill B.D."/>
            <person name="Shah M."/>
            <person name="VerBerkmoes N.C."/>
            <person name="Kuo A."/>
            <person name="Terry A."/>
            <person name="Pangilinan J."/>
            <person name="Lindquist E.A."/>
            <person name="Lucas S."/>
            <person name="Paulsen I.T."/>
            <person name="Hattenrath-Lehmann T.K."/>
            <person name="Talmage S.C."/>
            <person name="Walker E.A."/>
            <person name="Koch F."/>
            <person name="Burson A.M."/>
            <person name="Marcoval M.A."/>
            <person name="Tang Y.Z."/>
            <person name="Lecleir G.R."/>
            <person name="Coyne K.J."/>
            <person name="Berg G.M."/>
            <person name="Bertrand E.M."/>
            <person name="Saito M.A."/>
            <person name="Gladyshev V.N."/>
            <person name="Grigoriev I.V."/>
        </authorList>
    </citation>
    <scope>NUCLEOTIDE SEQUENCE [LARGE SCALE GENOMIC DNA]</scope>
    <source>
        <strain evidence="7">CCMP 1984</strain>
    </source>
</reference>
<dbReference type="eggNOG" id="KOG0507">
    <property type="taxonomic scope" value="Eukaryota"/>
</dbReference>
<evidence type="ECO:0000256" key="5">
    <source>
        <dbReference type="SAM" id="MobiDB-lite"/>
    </source>
</evidence>
<gene>
    <name evidence="6" type="ORF">AURANDRAFT_62978</name>
</gene>
<keyword evidence="4" id="KW-0175">Coiled coil</keyword>
<feature type="repeat" description="ANK" evidence="3">
    <location>
        <begin position="915"/>
        <end position="948"/>
    </location>
</feature>
<name>F0Y4Z2_AURAN</name>
<feature type="compositionally biased region" description="Acidic residues" evidence="5">
    <location>
        <begin position="534"/>
        <end position="544"/>
    </location>
</feature>
<dbReference type="InParanoid" id="F0Y4Z2"/>
<protein>
    <submittedName>
        <fullName evidence="6">Uncharacterized protein</fullName>
    </submittedName>
</protein>
<dbReference type="PROSITE" id="PS50297">
    <property type="entry name" value="ANK_REP_REGION"/>
    <property type="match status" value="7"/>
</dbReference>
<keyword evidence="1" id="KW-0677">Repeat</keyword>
<dbReference type="eggNOG" id="KOG4177">
    <property type="taxonomic scope" value="Eukaryota"/>
</dbReference>
<dbReference type="Gene3D" id="1.25.40.20">
    <property type="entry name" value="Ankyrin repeat-containing domain"/>
    <property type="match status" value="7"/>
</dbReference>
<feature type="region of interest" description="Disordered" evidence="5">
    <location>
        <begin position="458"/>
        <end position="496"/>
    </location>
</feature>
<keyword evidence="2 3" id="KW-0040">ANK repeat</keyword>
<sequence length="1467" mass="148370">MGEQMDCEVSDDGSGGASSHALEVKLNKRLALLEKLKDVDVHTACWGGDVDLVRAHLDFAGQGGGVRARRELRFASKRLAALEREAATMATKRAAANDGEADECEIAVAYDEKLGDARDAVAAAEVRAAASAAGARAEAANALDDSEFGEGYRPLHYAAYAGHAQVVEVLLEAGARVDERNAAGCTPLFLAAQQGRGAVVRLLYDRDPATNCASRHELVPTGDGRMLCALDVARAADRRVAGRDDARTVMLDALGGRRAATPPAPALVPCDDPDAGASAGGLEATWAADAYAPAPGAPRDFPPVHHAKVKVLRADDVDGDPAALVVVRAAAHRARIPAHAAGGKGVLEPGAAYVCRLALVDGAGAGAYSEPSAPATAAEPLAAPARAAAKKVREAPDVDPKVARARRAIVAGREKRQKMAELFGAPQRPRIRGDAGTPHGKMAVRTSMDEEENRLADAARYDTPKNLAASRDDATTDGSDAGDDPPKRRRVSIEPVATMTEIAASIPSHDDIWGDLASAVPPAPPPGLAAPPASDDDDDGDDDDAAAVEDAELADYAAVARRRRGSGAAGGDCALVAAARRGATEAVRALLGAGAAATATSAGGESALEAATASGELGAALALVKAGASVSATDDALLRVATLVGDDELVARLLEAGAPPLACRDPADGEPPLLEDDEEPGATSCLLLAARHPMARVLDAYLAHFGDAGGADAPHGSRRVTALMVAAANSGRDDARAAKRLLAAGCAPTAADRAAKESEIPNFKGSYLGRFPLAADADGRSALHRAARADCRACVAALADAARETLSEAAYRAFLDGAERGTRRTALHVAAGAGAAAAAAALLRAGADATKVDAAGGTALRSAVDRGHEPCARVLLEMSDAALDGDFHRCVELARNGNWPVDGRVEARRGDDLAPGPTPLAAAAARGDVDGVVALVEAGGADVTARGPESPLAVAAAHGRLEVCGELLRLGAKPARDLDDKGAQLLTFACDCRDADVVQAVLDALDAGDLGRPALRGALHMAAARGDDASVEALLAFGRTVGAGPSSPRGDCPLGGAPATPRGRGDDAGCDYLVRAASDGDDREPALLAACRAGAYACVEKLTRDAGSLRAALDDERRCALHHAAARDRAHLVEYLCGADASLVSCRDARGATPLHAAAAAGAGAAIGALLRHGADATLVDARKRTPRDVALERGSKRAAAQLDAMASAIEDGDFDECARLADAGNWPVDFRAGSGAGDTALVAAARRGAPDAVDAPNGAPGGGETPLAAAAKAGHLDVCAALLAAGADPTRVADEAKTLLVAAVVDDEPELVDALLLKGASAKPIAGEAPAGAFLVAVELGSPHIVASFLRRAADVPDALDVDAAHGAPALTALHAAAARGRADIVDALLGAGSNVNVVDGGGRSALHHAAVHDHDDVLRVLVSNGADVKRADAAGVTPLAAAKAAGAKSAESALRMAESMLHKTP</sequence>
<feature type="repeat" description="ANK" evidence="3">
    <location>
        <begin position="1403"/>
        <end position="1435"/>
    </location>
</feature>
<feature type="repeat" description="ANK" evidence="3">
    <location>
        <begin position="1150"/>
        <end position="1182"/>
    </location>
</feature>
<evidence type="ECO:0000313" key="7">
    <source>
        <dbReference type="Proteomes" id="UP000002729"/>
    </source>
</evidence>
<dbReference type="InterPro" id="IPR036770">
    <property type="entry name" value="Ankyrin_rpt-contain_sf"/>
</dbReference>
<dbReference type="SUPFAM" id="SSF48403">
    <property type="entry name" value="Ankyrin repeat"/>
    <property type="match status" value="3"/>
</dbReference>
<organism evidence="7">
    <name type="scientific">Aureococcus anophagefferens</name>
    <name type="common">Harmful bloom alga</name>
    <dbReference type="NCBI Taxonomy" id="44056"/>
    <lineage>
        <taxon>Eukaryota</taxon>
        <taxon>Sar</taxon>
        <taxon>Stramenopiles</taxon>
        <taxon>Ochrophyta</taxon>
        <taxon>Pelagophyceae</taxon>
        <taxon>Pelagomonadales</taxon>
        <taxon>Pelagomonadaceae</taxon>
        <taxon>Aureococcus</taxon>
    </lineage>
</organism>
<proteinExistence type="predicted"/>
<dbReference type="PANTHER" id="PTHR24198:SF165">
    <property type="entry name" value="ANKYRIN REPEAT-CONTAINING PROTEIN-RELATED"/>
    <property type="match status" value="1"/>
</dbReference>
<dbReference type="PRINTS" id="PR01415">
    <property type="entry name" value="ANKYRIN"/>
</dbReference>
<dbReference type="RefSeq" id="XP_009035474.1">
    <property type="nucleotide sequence ID" value="XM_009037226.1"/>
</dbReference>
<evidence type="ECO:0000256" key="4">
    <source>
        <dbReference type="SAM" id="Coils"/>
    </source>
</evidence>
<dbReference type="SMART" id="SM00248">
    <property type="entry name" value="ANK"/>
    <property type="match status" value="20"/>
</dbReference>
<accession>F0Y4Z2</accession>
<dbReference type="Proteomes" id="UP000002729">
    <property type="component" value="Unassembled WGS sequence"/>
</dbReference>
<dbReference type="PROSITE" id="PS50088">
    <property type="entry name" value="ANK_REPEAT"/>
    <property type="match status" value="8"/>
</dbReference>
<dbReference type="Pfam" id="PF00023">
    <property type="entry name" value="Ank"/>
    <property type="match status" value="1"/>
</dbReference>
<dbReference type="OMA" id="FGENDAQ"/>
<feature type="repeat" description="ANK" evidence="3">
    <location>
        <begin position="150"/>
        <end position="182"/>
    </location>
</feature>
<dbReference type="Pfam" id="PF12796">
    <property type="entry name" value="Ank_2"/>
    <property type="match status" value="4"/>
</dbReference>
<evidence type="ECO:0000313" key="6">
    <source>
        <dbReference type="EMBL" id="EGB09400.1"/>
    </source>
</evidence>
<feature type="repeat" description="ANK" evidence="3">
    <location>
        <begin position="822"/>
        <end position="854"/>
    </location>
</feature>
<dbReference type="PANTHER" id="PTHR24198">
    <property type="entry name" value="ANKYRIN REPEAT AND PROTEIN KINASE DOMAIN-CONTAINING PROTEIN"/>
    <property type="match status" value="1"/>
</dbReference>
<dbReference type="EMBL" id="GL833125">
    <property type="protein sequence ID" value="EGB09400.1"/>
    <property type="molecule type" value="Genomic_DNA"/>
</dbReference>
<dbReference type="KEGG" id="aaf:AURANDRAFT_62978"/>
<feature type="repeat" description="ANK" evidence="3">
    <location>
        <begin position="603"/>
        <end position="635"/>
    </location>
</feature>
<dbReference type="GeneID" id="20224123"/>
<dbReference type="OrthoDB" id="539213at2759"/>
<dbReference type="SUPFAM" id="SSF140860">
    <property type="entry name" value="Pseudo ankyrin repeat-like"/>
    <property type="match status" value="1"/>
</dbReference>
<evidence type="ECO:0000256" key="1">
    <source>
        <dbReference type="ARBA" id="ARBA00022737"/>
    </source>
</evidence>
<feature type="region of interest" description="Disordered" evidence="5">
    <location>
        <begin position="513"/>
        <end position="544"/>
    </location>
</feature>
<evidence type="ECO:0000256" key="2">
    <source>
        <dbReference type="ARBA" id="ARBA00023043"/>
    </source>
</evidence>
<keyword evidence="7" id="KW-1185">Reference proteome</keyword>